<reference evidence="2 3" key="1">
    <citation type="submission" date="2015-11" db="EMBL/GenBank/DDBJ databases">
        <title>Genome sequences of Lysobacter enzymogenes strain C3 and Lysobacter antibioticus ATCC 29479.</title>
        <authorList>
            <person name="Kobayashi D.Y."/>
        </authorList>
    </citation>
    <scope>NUCLEOTIDE SEQUENCE [LARGE SCALE GENOMIC DNA]</scope>
    <source>
        <strain evidence="2 3">C3</strain>
    </source>
</reference>
<gene>
    <name evidence="2" type="ORF">GLE_4733</name>
</gene>
<proteinExistence type="predicted"/>
<sequence>MNIAARVRAPRRSRQRIAETAAAPPRFSAAPARASPAANAMFAPSRRRRCPSLRRRMRLRRHRPGLAARPGPDR</sequence>
<accession>A0A0S2DNB5</accession>
<feature type="region of interest" description="Disordered" evidence="1">
    <location>
        <begin position="1"/>
        <end position="74"/>
    </location>
</feature>
<evidence type="ECO:0000256" key="1">
    <source>
        <dbReference type="SAM" id="MobiDB-lite"/>
    </source>
</evidence>
<name>A0A0S2DNB5_LYSEN</name>
<feature type="compositionally biased region" description="Low complexity" evidence="1">
    <location>
        <begin position="21"/>
        <end position="44"/>
    </location>
</feature>
<dbReference type="EMBL" id="CP013140">
    <property type="protein sequence ID" value="ALN60074.1"/>
    <property type="molecule type" value="Genomic_DNA"/>
</dbReference>
<dbReference type="STRING" id="69.GLE_4733"/>
<feature type="compositionally biased region" description="Basic residues" evidence="1">
    <location>
        <begin position="45"/>
        <end position="64"/>
    </location>
</feature>
<evidence type="ECO:0000313" key="3">
    <source>
        <dbReference type="Proteomes" id="UP000061569"/>
    </source>
</evidence>
<dbReference type="AlphaFoldDB" id="A0A0S2DNB5"/>
<protein>
    <submittedName>
        <fullName evidence="2">Uncharacterized protein</fullName>
    </submittedName>
</protein>
<dbReference type="Proteomes" id="UP000061569">
    <property type="component" value="Chromosome"/>
</dbReference>
<dbReference type="KEGG" id="lez:GLE_4733"/>
<organism evidence="2 3">
    <name type="scientific">Lysobacter enzymogenes</name>
    <dbReference type="NCBI Taxonomy" id="69"/>
    <lineage>
        <taxon>Bacteria</taxon>
        <taxon>Pseudomonadati</taxon>
        <taxon>Pseudomonadota</taxon>
        <taxon>Gammaproteobacteria</taxon>
        <taxon>Lysobacterales</taxon>
        <taxon>Lysobacteraceae</taxon>
        <taxon>Lysobacter</taxon>
    </lineage>
</organism>
<dbReference type="PATRIC" id="fig|69.6.peg.4667"/>
<evidence type="ECO:0000313" key="2">
    <source>
        <dbReference type="EMBL" id="ALN60074.1"/>
    </source>
</evidence>